<organism evidence="1 2">
    <name type="scientific">Vibrio chagasii</name>
    <dbReference type="NCBI Taxonomy" id="170679"/>
    <lineage>
        <taxon>Bacteria</taxon>
        <taxon>Pseudomonadati</taxon>
        <taxon>Pseudomonadota</taxon>
        <taxon>Gammaproteobacteria</taxon>
        <taxon>Vibrionales</taxon>
        <taxon>Vibrionaceae</taxon>
        <taxon>Vibrio</taxon>
    </lineage>
</organism>
<evidence type="ECO:0000313" key="2">
    <source>
        <dbReference type="Proteomes" id="UP000423756"/>
    </source>
</evidence>
<dbReference type="EMBL" id="VZPX01000034">
    <property type="protein sequence ID" value="KAB0478825.1"/>
    <property type="molecule type" value="Genomic_DNA"/>
</dbReference>
<dbReference type="GO" id="GO:0003676">
    <property type="term" value="F:nucleic acid binding"/>
    <property type="evidence" value="ECO:0007669"/>
    <property type="project" value="InterPro"/>
</dbReference>
<dbReference type="AlphaFoldDB" id="A0A7V7NST9"/>
<dbReference type="Proteomes" id="UP000423756">
    <property type="component" value="Unassembled WGS sequence"/>
</dbReference>
<dbReference type="RefSeq" id="WP_137408104.1">
    <property type="nucleotide sequence ID" value="NZ_AP025469.1"/>
</dbReference>
<sequence length="91" mass="10934">MSINNQQFQKVVYGCGHKWLAINEPNYFKYLDCIVYVYANDGYAFVRMTDESSAINLHEELVNRYRRYKQIEVKCCRYDTRLFEISFELAP</sequence>
<dbReference type="InterPro" id="IPR035979">
    <property type="entry name" value="RBD_domain_sf"/>
</dbReference>
<accession>A0A7V7NST9</accession>
<dbReference type="SUPFAM" id="SSF54928">
    <property type="entry name" value="RNA-binding domain, RBD"/>
    <property type="match status" value="1"/>
</dbReference>
<evidence type="ECO:0000313" key="1">
    <source>
        <dbReference type="EMBL" id="KAB0478825.1"/>
    </source>
</evidence>
<gene>
    <name evidence="1" type="ORF">F7Q91_15750</name>
</gene>
<protein>
    <submittedName>
        <fullName evidence="1">Uncharacterized protein</fullName>
    </submittedName>
</protein>
<dbReference type="GeneID" id="77344947"/>
<comment type="caution">
    <text evidence="1">The sequence shown here is derived from an EMBL/GenBank/DDBJ whole genome shotgun (WGS) entry which is preliminary data.</text>
</comment>
<proteinExistence type="predicted"/>
<name>A0A7V7NST9_9VIBR</name>
<reference evidence="1 2" key="1">
    <citation type="submission" date="2019-09" db="EMBL/GenBank/DDBJ databases">
        <title>Draft genome sequences of 48 bacterial type strains from the CCUG.</title>
        <authorList>
            <person name="Tunovic T."/>
            <person name="Pineiro-Iglesias B."/>
            <person name="Unosson C."/>
            <person name="Inganas E."/>
            <person name="Ohlen M."/>
            <person name="Cardew S."/>
            <person name="Jensie-Markopoulos S."/>
            <person name="Salva-Serra F."/>
            <person name="Jaen-Luchoro D."/>
            <person name="Karlsson R."/>
            <person name="Svensson-Stadler L."/>
            <person name="Chun J."/>
            <person name="Moore E."/>
        </authorList>
    </citation>
    <scope>NUCLEOTIDE SEQUENCE [LARGE SCALE GENOMIC DNA]</scope>
    <source>
        <strain evidence="1 2">CCUG 48643</strain>
    </source>
</reference>